<dbReference type="PANTHER" id="PTHR48108">
    <property type="entry name" value="CBS DOMAIN-CONTAINING PROTEIN CBSX2, CHLOROPLASTIC"/>
    <property type="match status" value="1"/>
</dbReference>
<sequence>MGLSKLTVADIMSEPYTIDKNEHLSTALDLIDKHKTRRLVVAHNGELYGVLTLRNLMKTLGEKRKATVSPSSLHVSACVARNFEVVEPDRSVTSAKELLNSGMEMLVCMEDGNILGCVAPREVLQAYYDHDMIRGSASDAMIVPYPVNPKDRLVHARRLMMDRDVGRLPVLDEGELVGIITERDVANAMRALKELVPTNQQENRIRLVLVEDVMSRTVVSFNMDDPLSEVARTLLEKRFGGAPVMNNENELVGMLNRRTILNTL</sequence>
<accession>A0A832RXT6</accession>
<comment type="caution">
    <text evidence="6">The sequence shown here is derived from an EMBL/GenBank/DDBJ whole genome shotgun (WGS) entry which is preliminary data.</text>
</comment>
<protein>
    <submittedName>
        <fullName evidence="6">CBS domain-containing protein</fullName>
    </submittedName>
</protein>
<dbReference type="RefSeq" id="WP_042685212.1">
    <property type="nucleotide sequence ID" value="NZ_DUIH01000013.1"/>
</dbReference>
<dbReference type="SMART" id="SM00116">
    <property type="entry name" value="CBS"/>
    <property type="match status" value="3"/>
</dbReference>
<name>A0A832RXT6_9EURY</name>
<evidence type="ECO:0000259" key="5">
    <source>
        <dbReference type="PROSITE" id="PS51371"/>
    </source>
</evidence>
<evidence type="ECO:0000313" key="6">
    <source>
        <dbReference type="EMBL" id="HIH69854.1"/>
    </source>
</evidence>
<dbReference type="InterPro" id="IPR000644">
    <property type="entry name" value="CBS_dom"/>
</dbReference>
<organism evidence="6 7">
    <name type="scientific">Methermicoccus shengliensis</name>
    <dbReference type="NCBI Taxonomy" id="660064"/>
    <lineage>
        <taxon>Archaea</taxon>
        <taxon>Methanobacteriati</taxon>
        <taxon>Methanobacteriota</taxon>
        <taxon>Stenosarchaea group</taxon>
        <taxon>Methanomicrobia</taxon>
        <taxon>Methanosarcinales</taxon>
        <taxon>Methermicoccaceae</taxon>
        <taxon>Methermicoccus</taxon>
    </lineage>
</organism>
<dbReference type="SUPFAM" id="SSF54631">
    <property type="entry name" value="CBS-domain pair"/>
    <property type="match status" value="2"/>
</dbReference>
<dbReference type="InterPro" id="IPR046342">
    <property type="entry name" value="CBS_dom_sf"/>
</dbReference>
<dbReference type="AlphaFoldDB" id="A0A832RXT6"/>
<dbReference type="Pfam" id="PF00571">
    <property type="entry name" value="CBS"/>
    <property type="match status" value="3"/>
</dbReference>
<keyword evidence="4" id="KW-0129">CBS domain</keyword>
<evidence type="ECO:0000256" key="4">
    <source>
        <dbReference type="PROSITE-ProRule" id="PRU00703"/>
    </source>
</evidence>
<gene>
    <name evidence="6" type="ORF">HA299_04455</name>
</gene>
<dbReference type="Gene3D" id="3.10.580.10">
    <property type="entry name" value="CBS-domain"/>
    <property type="match status" value="2"/>
</dbReference>
<evidence type="ECO:0000256" key="1">
    <source>
        <dbReference type="ARBA" id="ARBA00022605"/>
    </source>
</evidence>
<evidence type="ECO:0000256" key="2">
    <source>
        <dbReference type="ARBA" id="ARBA00022737"/>
    </source>
</evidence>
<dbReference type="PROSITE" id="PS51371">
    <property type="entry name" value="CBS"/>
    <property type="match status" value="3"/>
</dbReference>
<proteinExistence type="predicted"/>
<feature type="domain" description="CBS" evidence="5">
    <location>
        <begin position="214"/>
        <end position="264"/>
    </location>
</feature>
<dbReference type="GO" id="GO:0009086">
    <property type="term" value="P:methionine biosynthetic process"/>
    <property type="evidence" value="ECO:0007669"/>
    <property type="project" value="UniProtKB-KW"/>
</dbReference>
<evidence type="ECO:0000256" key="3">
    <source>
        <dbReference type="ARBA" id="ARBA00023167"/>
    </source>
</evidence>
<keyword evidence="3" id="KW-0486">Methionine biosynthesis</keyword>
<dbReference type="InterPro" id="IPR051462">
    <property type="entry name" value="CBS_domain-containing"/>
</dbReference>
<dbReference type="PANTHER" id="PTHR48108:SF33">
    <property type="entry name" value="METHYLATED PROTEIN MJ0556"/>
    <property type="match status" value="1"/>
</dbReference>
<keyword evidence="2" id="KW-0677">Repeat</keyword>
<keyword evidence="1" id="KW-0028">Amino-acid biosynthesis</keyword>
<feature type="domain" description="CBS" evidence="5">
    <location>
        <begin position="132"/>
        <end position="198"/>
    </location>
</feature>
<dbReference type="EMBL" id="DUIH01000013">
    <property type="protein sequence ID" value="HIH69854.1"/>
    <property type="molecule type" value="Genomic_DNA"/>
</dbReference>
<dbReference type="Gene3D" id="3.90.1280.20">
    <property type="match status" value="1"/>
</dbReference>
<dbReference type="Proteomes" id="UP000600363">
    <property type="component" value="Unassembled WGS sequence"/>
</dbReference>
<feature type="domain" description="CBS" evidence="5">
    <location>
        <begin position="11"/>
        <end position="67"/>
    </location>
</feature>
<evidence type="ECO:0000313" key="7">
    <source>
        <dbReference type="Proteomes" id="UP000600363"/>
    </source>
</evidence>
<reference evidence="6" key="1">
    <citation type="journal article" date="2020" name="bioRxiv">
        <title>A rank-normalized archaeal taxonomy based on genome phylogeny resolves widespread incomplete and uneven classifications.</title>
        <authorList>
            <person name="Rinke C."/>
            <person name="Chuvochina M."/>
            <person name="Mussig A.J."/>
            <person name="Chaumeil P.-A."/>
            <person name="Waite D.W."/>
            <person name="Whitman W.B."/>
            <person name="Parks D.H."/>
            <person name="Hugenholtz P."/>
        </authorList>
    </citation>
    <scope>NUCLEOTIDE SEQUENCE</scope>
    <source>
        <strain evidence="6">UBA12518</strain>
    </source>
</reference>